<keyword evidence="5 6" id="KW-0472">Membrane</keyword>
<sequence length="339" mass="37703">MNPLMSEKQCIIASYLLMLIFLILLIPLHFLASFFAGFVIYEIINSLANVTEKYIDGQRARLTISVILGIIIVALLVLGTTSLVSFMQHEVQGSGVKALSNQVDATLQKLQVEVAQYIPGFIPYSFPELKDQIFDLMKDNLSTLKNTGTGVLHNIATMLIGMIIGILVSLNQLHRDPNQPAFKRALVQRIENLSISFKNVVFAQFKISTINTILFFIYSHIILPIFDVHLPFSNTLVILTFIFGLIPIVGNLLSNTITVISGLTISVAIASISLLYLIFIHKLEYFINAKIIGTKIHAKSWEVLLAMLVFESLFGLAGLIVAPIFYAYIKLELKEAGMI</sequence>
<dbReference type="EMBL" id="OOGT01000177">
    <property type="protein sequence ID" value="SPL71816.1"/>
    <property type="molecule type" value="Genomic_DNA"/>
</dbReference>
<evidence type="ECO:0000256" key="1">
    <source>
        <dbReference type="ARBA" id="ARBA00004141"/>
    </source>
</evidence>
<feature type="transmembrane region" description="Helical" evidence="6">
    <location>
        <begin position="207"/>
        <end position="226"/>
    </location>
</feature>
<dbReference type="Proteomes" id="UP000245974">
    <property type="component" value="Unassembled WGS sequence"/>
</dbReference>
<feature type="transmembrane region" description="Helical" evidence="6">
    <location>
        <begin position="12"/>
        <end position="41"/>
    </location>
</feature>
<keyword evidence="8" id="KW-1185">Reference proteome</keyword>
<keyword evidence="3 6" id="KW-0812">Transmembrane</keyword>
<evidence type="ECO:0000313" key="7">
    <source>
        <dbReference type="EMBL" id="SPL71816.1"/>
    </source>
</evidence>
<comment type="subcellular location">
    <subcellularLocation>
        <location evidence="1">Membrane</location>
        <topology evidence="1">Multi-pass membrane protein</topology>
    </subcellularLocation>
</comment>
<dbReference type="Pfam" id="PF01594">
    <property type="entry name" value="AI-2E_transport"/>
    <property type="match status" value="1"/>
</dbReference>
<keyword evidence="4 6" id="KW-1133">Transmembrane helix</keyword>
<evidence type="ECO:0000256" key="3">
    <source>
        <dbReference type="ARBA" id="ARBA00022692"/>
    </source>
</evidence>
<dbReference type="OrthoDB" id="8113193at2"/>
<feature type="transmembrane region" description="Helical" evidence="6">
    <location>
        <begin position="62"/>
        <end position="87"/>
    </location>
</feature>
<dbReference type="RefSeq" id="WP_121975232.1">
    <property type="nucleotide sequence ID" value="NZ_OOGT01000177.1"/>
</dbReference>
<comment type="similarity">
    <text evidence="2">Belongs to the autoinducer-2 exporter (AI-2E) (TC 2.A.86) family.</text>
</comment>
<evidence type="ECO:0008006" key="9">
    <source>
        <dbReference type="Google" id="ProtNLM"/>
    </source>
</evidence>
<accession>A0A2U3N297</accession>
<dbReference type="GO" id="GO:0016020">
    <property type="term" value="C:membrane"/>
    <property type="evidence" value="ECO:0007669"/>
    <property type="project" value="UniProtKB-SubCell"/>
</dbReference>
<protein>
    <recommendedName>
        <fullName evidence="9">AI-2E family transporter</fullName>
    </recommendedName>
</protein>
<dbReference type="AlphaFoldDB" id="A0A2U3N297"/>
<evidence type="ECO:0000256" key="4">
    <source>
        <dbReference type="ARBA" id="ARBA00022989"/>
    </source>
</evidence>
<name>A0A2U3N297_9GAMM</name>
<evidence type="ECO:0000256" key="6">
    <source>
        <dbReference type="SAM" id="Phobius"/>
    </source>
</evidence>
<reference evidence="8" key="1">
    <citation type="submission" date="2018-03" db="EMBL/GenBank/DDBJ databases">
        <authorList>
            <person name="Blom J."/>
        </authorList>
    </citation>
    <scope>NUCLEOTIDE SEQUENCE [LARGE SCALE GENOMIC DNA]</scope>
    <source>
        <strain evidence="8">KPC-SM-21</strain>
    </source>
</reference>
<dbReference type="InterPro" id="IPR002549">
    <property type="entry name" value="AI-2E-like"/>
</dbReference>
<evidence type="ECO:0000256" key="5">
    <source>
        <dbReference type="ARBA" id="ARBA00023136"/>
    </source>
</evidence>
<gene>
    <name evidence="7" type="ORF">KPC_2994</name>
</gene>
<evidence type="ECO:0000313" key="8">
    <source>
        <dbReference type="Proteomes" id="UP000245974"/>
    </source>
</evidence>
<evidence type="ECO:0000256" key="2">
    <source>
        <dbReference type="ARBA" id="ARBA00009773"/>
    </source>
</evidence>
<feature type="transmembrane region" description="Helical" evidence="6">
    <location>
        <begin position="151"/>
        <end position="170"/>
    </location>
</feature>
<feature type="transmembrane region" description="Helical" evidence="6">
    <location>
        <begin position="303"/>
        <end position="329"/>
    </location>
</feature>
<feature type="transmembrane region" description="Helical" evidence="6">
    <location>
        <begin position="232"/>
        <end position="253"/>
    </location>
</feature>
<proteinExistence type="inferred from homology"/>
<dbReference type="InParanoid" id="A0A2U3N297"/>
<feature type="transmembrane region" description="Helical" evidence="6">
    <location>
        <begin position="260"/>
        <end position="283"/>
    </location>
</feature>
<organism evidence="7 8">
    <name type="scientific">Acinetobacter stercoris</name>
    <dbReference type="NCBI Taxonomy" id="2126983"/>
    <lineage>
        <taxon>Bacteria</taxon>
        <taxon>Pseudomonadati</taxon>
        <taxon>Pseudomonadota</taxon>
        <taxon>Gammaproteobacteria</taxon>
        <taxon>Moraxellales</taxon>
        <taxon>Moraxellaceae</taxon>
        <taxon>Acinetobacter</taxon>
    </lineage>
</organism>